<organism evidence="1 2">
    <name type="scientific">Candidatus Cyrtobacter comes</name>
    <dbReference type="NCBI Taxonomy" id="675776"/>
    <lineage>
        <taxon>Bacteria</taxon>
        <taxon>Pseudomonadati</taxon>
        <taxon>Pseudomonadota</taxon>
        <taxon>Alphaproteobacteria</taxon>
        <taxon>Rickettsiales</taxon>
        <taxon>Candidatus Midichloriaceae</taxon>
        <taxon>Candidatus Cyrtobacter</taxon>
    </lineage>
</organism>
<comment type="caution">
    <text evidence="1">The sequence shown here is derived from an EMBL/GenBank/DDBJ whole genome shotgun (WGS) entry which is preliminary data.</text>
</comment>
<evidence type="ECO:0000313" key="2">
    <source>
        <dbReference type="Proteomes" id="UP001293791"/>
    </source>
</evidence>
<proteinExistence type="predicted"/>
<evidence type="ECO:0000313" key="1">
    <source>
        <dbReference type="EMBL" id="MDZ5761913.1"/>
    </source>
</evidence>
<dbReference type="Proteomes" id="UP001293791">
    <property type="component" value="Unassembled WGS sequence"/>
</dbReference>
<sequence length="687" mass="79251">MFIHPWVVMYNNTCMRSADIDNSLHTLIKTLEEDQDLSNLVPMMQQSDILSINSKFWAAFRNGIEKGGGMEGGRAYEIAVFFIKFINTETEKSNLPNPKYTKEEIDLFAITMLYNTVIAGKKEKRTTIDIIMYIIKSIGESTLSQFINTSFHNTHRVAIDHMPPEEFGQENEKPEQLLDYTEKILHAAIYDEVVFNTILSIPGIDIFAQDSRGLDILEIFRIEVQNTQLFKIEKQANNFLSILKKLGADYKSHDGGNLLHLLYGINSFYRTLPHIIDSLAEFYGKEAITTMLMNQDNEGRIPLDHYQLEFDQKASYTDLTSLIHTQLNLYLDYIGIETFFTPNEQGETMFETFMRNSLKKLEDKNLQYVQASMLLEGIYIFTHQKIEFIKWKNQNLTQAEDELLSKYLYSLCELRNDSDSIMQKAQWLIGAKNSEGFHFIDVESTTNPNTLLHFFQETSTLHQDMRECLIKAGAKHKKPDDYSALSNDESFKKRLADLQNDLQNAHNTLVTENVAQIITKMRDNAPQSDDFIEKNKAEFIANLKKVCASEIQNYSNILSGLKSIDGQPPKGLQIFEENKNLKDRYKSYENYARNMEQNLPNQIALYENALNRFESFFHGQAREFTNSATNASSDEIFALLNNTATILTRDRENAEEIIYDFYKACIDNGVFKLQKCTTGFINEVRHC</sequence>
<dbReference type="EMBL" id="JARGYT010000010">
    <property type="protein sequence ID" value="MDZ5761913.1"/>
    <property type="molecule type" value="Genomic_DNA"/>
</dbReference>
<accession>A0ABU5L711</accession>
<gene>
    <name evidence="1" type="ORF">Cyrtocomes_00273</name>
</gene>
<keyword evidence="2" id="KW-1185">Reference proteome</keyword>
<reference evidence="1 2" key="1">
    <citation type="submission" date="2023-02" db="EMBL/GenBank/DDBJ databases">
        <title>Host association and intracellularity evolved multiple times independently in the Rickettsiales.</title>
        <authorList>
            <person name="Castelli M."/>
            <person name="Nardi T."/>
            <person name="Gammuto L."/>
            <person name="Bellinzona G."/>
            <person name="Sabaneyeva E."/>
            <person name="Potekhin A."/>
            <person name="Serra V."/>
            <person name="Petroni G."/>
            <person name="Sassera D."/>
        </authorList>
    </citation>
    <scope>NUCLEOTIDE SEQUENCE [LARGE SCALE GENOMIC DNA]</scope>
    <source>
        <strain evidence="1 2">BOD18</strain>
    </source>
</reference>
<protein>
    <submittedName>
        <fullName evidence="1">Uncharacterized protein</fullName>
    </submittedName>
</protein>
<name>A0ABU5L711_9RICK</name>